<feature type="binding site" evidence="11">
    <location>
        <position position="311"/>
    </location>
    <ligand>
        <name>ATP</name>
        <dbReference type="ChEBI" id="CHEBI:30616"/>
    </ligand>
</feature>
<feature type="compositionally biased region" description="Basic and acidic residues" evidence="13">
    <location>
        <begin position="771"/>
        <end position="785"/>
    </location>
</feature>
<evidence type="ECO:0000256" key="5">
    <source>
        <dbReference type="ARBA" id="ARBA00022840"/>
    </source>
</evidence>
<gene>
    <name evidence="17" type="ORF">LAZ67_X000852</name>
</gene>
<dbReference type="PRINTS" id="PR00401">
    <property type="entry name" value="SH2DOMAIN"/>
</dbReference>
<dbReference type="Gene3D" id="2.30.30.40">
    <property type="entry name" value="SH3 Domains"/>
    <property type="match status" value="1"/>
</dbReference>
<keyword evidence="6 9" id="KW-0727">SH2 domain</keyword>
<dbReference type="SUPFAM" id="SSF56112">
    <property type="entry name" value="Protein kinase-like (PK-like)"/>
    <property type="match status" value="1"/>
</dbReference>
<evidence type="ECO:0000313" key="17">
    <source>
        <dbReference type="EMBL" id="UYV84001.1"/>
    </source>
</evidence>
<feature type="compositionally biased region" description="Basic and acidic residues" evidence="13">
    <location>
        <begin position="1046"/>
        <end position="1056"/>
    </location>
</feature>
<dbReference type="Gene3D" id="3.30.505.10">
    <property type="entry name" value="SH2 domain"/>
    <property type="match status" value="1"/>
</dbReference>
<dbReference type="SMART" id="SM00219">
    <property type="entry name" value="TyrKc"/>
    <property type="match status" value="1"/>
</dbReference>
<dbReference type="PANTHER" id="PTHR24418">
    <property type="entry name" value="TYROSINE-PROTEIN KINASE"/>
    <property type="match status" value="1"/>
</dbReference>
<keyword evidence="2 12" id="KW-0808">Transferase</keyword>
<dbReference type="SMART" id="SM00326">
    <property type="entry name" value="SH3"/>
    <property type="match status" value="1"/>
</dbReference>
<keyword evidence="18" id="KW-1185">Reference proteome</keyword>
<dbReference type="Gene3D" id="3.30.200.20">
    <property type="entry name" value="Phosphorylase Kinase, domain 1"/>
    <property type="match status" value="1"/>
</dbReference>
<dbReference type="SUPFAM" id="SSF50044">
    <property type="entry name" value="SH3-domain"/>
    <property type="match status" value="1"/>
</dbReference>
<dbReference type="PRINTS" id="PR00109">
    <property type="entry name" value="TYRKINASE"/>
</dbReference>
<feature type="region of interest" description="Disordered" evidence="13">
    <location>
        <begin position="540"/>
        <end position="559"/>
    </location>
</feature>
<dbReference type="Proteomes" id="UP001235939">
    <property type="component" value="Chromosome X"/>
</dbReference>
<evidence type="ECO:0000256" key="13">
    <source>
        <dbReference type="SAM" id="MobiDB-lite"/>
    </source>
</evidence>
<evidence type="ECO:0000256" key="12">
    <source>
        <dbReference type="RuleBase" id="RU362096"/>
    </source>
</evidence>
<feature type="compositionally biased region" description="Polar residues" evidence="13">
    <location>
        <begin position="591"/>
        <end position="603"/>
    </location>
</feature>
<organism evidence="17 18">
    <name type="scientific">Cordylochernes scorpioides</name>
    <dbReference type="NCBI Taxonomy" id="51811"/>
    <lineage>
        <taxon>Eukaryota</taxon>
        <taxon>Metazoa</taxon>
        <taxon>Ecdysozoa</taxon>
        <taxon>Arthropoda</taxon>
        <taxon>Chelicerata</taxon>
        <taxon>Arachnida</taxon>
        <taxon>Pseudoscorpiones</taxon>
        <taxon>Cheliferoidea</taxon>
        <taxon>Chernetidae</taxon>
        <taxon>Cordylochernes</taxon>
    </lineage>
</organism>
<dbReference type="InterPro" id="IPR036860">
    <property type="entry name" value="SH2_dom_sf"/>
</dbReference>
<evidence type="ECO:0000259" key="16">
    <source>
        <dbReference type="PROSITE" id="PS50011"/>
    </source>
</evidence>
<dbReference type="InterPro" id="IPR036028">
    <property type="entry name" value="SH3-like_dom_sf"/>
</dbReference>
<dbReference type="Pfam" id="PF07714">
    <property type="entry name" value="PK_Tyr_Ser-Thr"/>
    <property type="match status" value="1"/>
</dbReference>
<dbReference type="Gene3D" id="1.20.120.330">
    <property type="entry name" value="Nucleotidyltransferases domain 2"/>
    <property type="match status" value="1"/>
</dbReference>
<feature type="compositionally biased region" description="Pro residues" evidence="13">
    <location>
        <begin position="969"/>
        <end position="982"/>
    </location>
</feature>
<feature type="region of interest" description="Disordered" evidence="13">
    <location>
        <begin position="958"/>
        <end position="990"/>
    </location>
</feature>
<dbReference type="SUPFAM" id="SSF55550">
    <property type="entry name" value="SH2 domain"/>
    <property type="match status" value="1"/>
</dbReference>
<dbReference type="InterPro" id="IPR000980">
    <property type="entry name" value="SH2"/>
</dbReference>
<keyword evidence="7 12" id="KW-0829">Tyrosine-protein kinase</keyword>
<dbReference type="InterPro" id="IPR015015">
    <property type="entry name" value="F-actin-binding"/>
</dbReference>
<feature type="domain" description="SH3" evidence="15">
    <location>
        <begin position="89"/>
        <end position="150"/>
    </location>
</feature>
<feature type="region of interest" description="Disordered" evidence="13">
    <location>
        <begin position="768"/>
        <end position="874"/>
    </location>
</feature>
<dbReference type="EC" id="2.7.10.2" evidence="12"/>
<dbReference type="CDD" id="cd11850">
    <property type="entry name" value="SH3_Abl"/>
    <property type="match status" value="1"/>
</dbReference>
<dbReference type="InterPro" id="IPR020635">
    <property type="entry name" value="Tyr_kinase_cat_dom"/>
</dbReference>
<name>A0ABY6LUK8_9ARAC</name>
<evidence type="ECO:0000256" key="6">
    <source>
        <dbReference type="ARBA" id="ARBA00022999"/>
    </source>
</evidence>
<dbReference type="PROSITE" id="PS00109">
    <property type="entry name" value="PROTEIN_KINASE_TYR"/>
    <property type="match status" value="1"/>
</dbReference>
<feature type="compositionally biased region" description="Low complexity" evidence="13">
    <location>
        <begin position="11"/>
        <end position="22"/>
    </location>
</feature>
<evidence type="ECO:0000256" key="10">
    <source>
        <dbReference type="PROSITE-ProRule" id="PRU00192"/>
    </source>
</evidence>
<dbReference type="PROSITE" id="PS50011">
    <property type="entry name" value="PROTEIN_KINASE_DOM"/>
    <property type="match status" value="1"/>
</dbReference>
<dbReference type="InterPro" id="IPR017441">
    <property type="entry name" value="Protein_kinase_ATP_BS"/>
</dbReference>
<dbReference type="SMART" id="SM00252">
    <property type="entry name" value="SH2"/>
    <property type="match status" value="1"/>
</dbReference>
<dbReference type="InterPro" id="IPR035837">
    <property type="entry name" value="ABL_SH2"/>
</dbReference>
<dbReference type="Pfam" id="PF08919">
    <property type="entry name" value="F_actin_bind"/>
    <property type="match status" value="1"/>
</dbReference>
<keyword evidence="1 10" id="KW-0728">SH3 domain</keyword>
<keyword evidence="3 11" id="KW-0547">Nucleotide-binding</keyword>
<dbReference type="InterPro" id="IPR000719">
    <property type="entry name" value="Prot_kinase_dom"/>
</dbReference>
<dbReference type="PROSITE" id="PS50002">
    <property type="entry name" value="SH3"/>
    <property type="match status" value="1"/>
</dbReference>
<dbReference type="CDD" id="cd05052">
    <property type="entry name" value="PTKc_Abl"/>
    <property type="match status" value="1"/>
</dbReference>
<evidence type="ECO:0000256" key="9">
    <source>
        <dbReference type="PROSITE-ProRule" id="PRU00191"/>
    </source>
</evidence>
<evidence type="ECO:0000256" key="8">
    <source>
        <dbReference type="ARBA" id="ARBA00051245"/>
    </source>
</evidence>
<proteinExistence type="inferred from homology"/>
<reference evidence="17 18" key="1">
    <citation type="submission" date="2022-03" db="EMBL/GenBank/DDBJ databases">
        <title>A chromosomal length assembly of Cordylochernes scorpioides.</title>
        <authorList>
            <person name="Zeh D."/>
            <person name="Zeh J."/>
        </authorList>
    </citation>
    <scope>NUCLEOTIDE SEQUENCE [LARGE SCALE GENOMIC DNA]</scope>
    <source>
        <strain evidence="17">IN4F17</strain>
        <tissue evidence="17">Whole Body</tissue>
    </source>
</reference>
<evidence type="ECO:0000256" key="4">
    <source>
        <dbReference type="ARBA" id="ARBA00022777"/>
    </source>
</evidence>
<protein>
    <recommendedName>
        <fullName evidence="12">Tyrosine-protein kinase</fullName>
        <ecNumber evidence="12">2.7.10.2</ecNumber>
    </recommendedName>
</protein>
<evidence type="ECO:0000259" key="15">
    <source>
        <dbReference type="PROSITE" id="PS50002"/>
    </source>
</evidence>
<feature type="compositionally biased region" description="Polar residues" evidence="13">
    <location>
        <begin position="811"/>
        <end position="826"/>
    </location>
</feature>
<dbReference type="SMART" id="SM00808">
    <property type="entry name" value="FABD"/>
    <property type="match status" value="1"/>
</dbReference>
<evidence type="ECO:0000256" key="11">
    <source>
        <dbReference type="PROSITE-ProRule" id="PRU10141"/>
    </source>
</evidence>
<evidence type="ECO:0000259" key="14">
    <source>
        <dbReference type="PROSITE" id="PS50001"/>
    </source>
</evidence>
<dbReference type="CDD" id="cd09935">
    <property type="entry name" value="SH2_ABL"/>
    <property type="match status" value="1"/>
</dbReference>
<comment type="catalytic activity">
    <reaction evidence="8 12">
        <text>L-tyrosyl-[protein] + ATP = O-phospho-L-tyrosyl-[protein] + ADP + H(+)</text>
        <dbReference type="Rhea" id="RHEA:10596"/>
        <dbReference type="Rhea" id="RHEA-COMP:10136"/>
        <dbReference type="Rhea" id="RHEA-COMP:20101"/>
        <dbReference type="ChEBI" id="CHEBI:15378"/>
        <dbReference type="ChEBI" id="CHEBI:30616"/>
        <dbReference type="ChEBI" id="CHEBI:46858"/>
        <dbReference type="ChEBI" id="CHEBI:61978"/>
        <dbReference type="ChEBI" id="CHEBI:456216"/>
        <dbReference type="EC" id="2.7.10.2"/>
    </reaction>
</comment>
<dbReference type="PRINTS" id="PR00452">
    <property type="entry name" value="SH3DOMAIN"/>
</dbReference>
<feature type="region of interest" description="Disordered" evidence="13">
    <location>
        <begin position="1023"/>
        <end position="1157"/>
    </location>
</feature>
<feature type="non-terminal residue" evidence="17">
    <location>
        <position position="1"/>
    </location>
</feature>
<dbReference type="EMBL" id="CP092886">
    <property type="protein sequence ID" value="UYV84001.1"/>
    <property type="molecule type" value="Genomic_DNA"/>
</dbReference>
<dbReference type="InterPro" id="IPR050198">
    <property type="entry name" value="Non-receptor_tyrosine_kinases"/>
</dbReference>
<evidence type="ECO:0000313" key="18">
    <source>
        <dbReference type="Proteomes" id="UP001235939"/>
    </source>
</evidence>
<dbReference type="InterPro" id="IPR008266">
    <property type="entry name" value="Tyr_kinase_AS"/>
</dbReference>
<feature type="region of interest" description="Disordered" evidence="13">
    <location>
        <begin position="577"/>
        <end position="618"/>
    </location>
</feature>
<dbReference type="PROSITE" id="PS50001">
    <property type="entry name" value="SH2"/>
    <property type="match status" value="1"/>
</dbReference>
<dbReference type="InterPro" id="IPR001245">
    <property type="entry name" value="Ser-Thr/Tyr_kinase_cat_dom"/>
</dbReference>
<dbReference type="InterPro" id="IPR011009">
    <property type="entry name" value="Kinase-like_dom_sf"/>
</dbReference>
<keyword evidence="5 11" id="KW-0067">ATP-binding</keyword>
<feature type="compositionally biased region" description="Low complexity" evidence="13">
    <location>
        <begin position="1097"/>
        <end position="1124"/>
    </location>
</feature>
<accession>A0ABY6LUK8</accession>
<dbReference type="Pfam" id="PF00018">
    <property type="entry name" value="SH3_1"/>
    <property type="match status" value="1"/>
</dbReference>
<feature type="compositionally biased region" description="Polar residues" evidence="13">
    <location>
        <begin position="1024"/>
        <end position="1045"/>
    </location>
</feature>
<dbReference type="PROSITE" id="PS00107">
    <property type="entry name" value="PROTEIN_KINASE_ATP"/>
    <property type="match status" value="1"/>
</dbReference>
<evidence type="ECO:0000256" key="3">
    <source>
        <dbReference type="ARBA" id="ARBA00022741"/>
    </source>
</evidence>
<feature type="compositionally biased region" description="Polar residues" evidence="13">
    <location>
        <begin position="1058"/>
        <end position="1075"/>
    </location>
</feature>
<dbReference type="InterPro" id="IPR001452">
    <property type="entry name" value="SH3_domain"/>
</dbReference>
<feature type="domain" description="SH2" evidence="14">
    <location>
        <begin position="156"/>
        <end position="246"/>
    </location>
</feature>
<dbReference type="Pfam" id="PF00017">
    <property type="entry name" value="SH2"/>
    <property type="match status" value="1"/>
</dbReference>
<dbReference type="Gene3D" id="1.10.510.10">
    <property type="entry name" value="Transferase(Phosphotransferase) domain 1"/>
    <property type="match status" value="1"/>
</dbReference>
<keyword evidence="4 12" id="KW-0418">Kinase</keyword>
<evidence type="ECO:0000256" key="7">
    <source>
        <dbReference type="ARBA" id="ARBA00023137"/>
    </source>
</evidence>
<evidence type="ECO:0000256" key="1">
    <source>
        <dbReference type="ARBA" id="ARBA00022443"/>
    </source>
</evidence>
<comment type="similarity">
    <text evidence="12">Belongs to the protein kinase superfamily. Tyr protein kinase family.</text>
</comment>
<feature type="region of interest" description="Disordered" evidence="13">
    <location>
        <begin position="1"/>
        <end position="29"/>
    </location>
</feature>
<evidence type="ECO:0000256" key="2">
    <source>
        <dbReference type="ARBA" id="ARBA00022679"/>
    </source>
</evidence>
<feature type="domain" description="Protein kinase" evidence="16">
    <location>
        <begin position="272"/>
        <end position="523"/>
    </location>
</feature>
<sequence>MGQQQGKENRSASGSIGSGSKIKQSHKIKKDSRISSSICNVFTEPEVLFQNRPLPNLPNNNEYPLLHGTLNETVSRWTSKENLLAQEDVDPQVFLALYDFQSGGDNQLSLKKGEQVRVLSYNKNGEWCEAQSRTGQVGWIPSNYITPVNSLEKHSWYHGPIARNAAEYLLSSGINGSFLVRESESSPGQRSISLRFDGRVYHYRITVDLDEKVFVTANCRFNTLAELVHHHSLHADGLITMLHYPAPKRHKPAVFALSPEPPDEWEIDRTDIVMKHRLGGGQYGDVYEAIWKRYNMTVAVKTLKEDTMALKDFKEEATIMKEMKHPNLVQLLGVCTREPPFYIITEFMACGNLLDYLREANKEEITAVVLMYMATQIASGMAYLEAHSFIHRDLAARNCLVGESHLVKVADFGLARLMRDDTYTARAGAKFPIKWTAPEGLAYNKFSTKSDVWAFGILVWELATYGMSPYPGVDLADVYHMLESGYRMECPPGCPPKAYELMRQCWQWDPQDRPTFQEIHLTLETMFQNSSIIEEVEKQLERQTPPVTTDENDPGMTSKLNQASVIPTKSTVVQLRRTGLKNKTAPAPPKRTSSFRDSTYQEKLSNEDGDEYNGTESGRALDELHSPLAEESTFSSLKLKPKAKDSMKPKKTQIMALEAQNVKRAINRYGTLPKGARIGAYLESLRQHGMYADNSESVGELEEEQFSEHENVLPREALDLSTFDPKLSSHSLLQRQKSDLTHTKVSEAFETGSIPETHISVNRSKTLNRKFLRDKSRERSSKIKNESNVTQNASHFGITLKHRKPPDEESVSGTPSASSSFGNFFRNTLKRRPKDRPPSPPKIQDNESQDLPPIDIVPPPPIINGDSFDEPFPPPPSQAFLESSKLPPPESLCTDMDPLSNPAHQLVSELFESLKMKARRNVENDLANNINECLINKPTLDKEIPNIVETPPWIPKPSNISFEANIDALPPPPPPLSPPSPPSEEVKRSSGNINTLKKLWEPGLQQVDTKKCSNQNVAKFIATPSLQSSSSHQTENTTAPQSSKKFNNDDTHKKLSPDPTTNNNGQTNKIISDTNTQDDDHQISDIMPSPPSHHLSENSPDSSSHSKPIIPIKPNLKSNKSNKPVVTANKPQVLPRNKGNEATPGDKSKQEEDSSTTKATILEISLSLEHSISSLKMQPSLSSTNVLQLSDKVQLFRSTCNSYAETIPPHGRFRFRELLSKLDTQGEQLRTANSGLRLLSDIQNTLRDLVNEVK</sequence>